<evidence type="ECO:0000313" key="3">
    <source>
        <dbReference type="EMBL" id="SLN60406.1"/>
    </source>
</evidence>
<dbReference type="InterPro" id="IPR013766">
    <property type="entry name" value="Thioredoxin_domain"/>
</dbReference>
<dbReference type="Proteomes" id="UP000193570">
    <property type="component" value="Unassembled WGS sequence"/>
</dbReference>
<dbReference type="PROSITE" id="PS51352">
    <property type="entry name" value="THIOREDOXIN_2"/>
    <property type="match status" value="1"/>
</dbReference>
<sequence length="229" mass="25008">MTRIILPAALAAVLVGGGFWALSGAGTSWTAERGASAPVLPGAAAAQEGESVEIEEMTLGSADAPVEVIEYASFTCPHCASFHEQVFDELKENYIDTGRIKFTMREVYFDKYGIWASAIARCNTDTERFFGITDMLYESQSDWARAGSESAIADELRKIGRLAGIEGEELEACMNDGDKLRSLVGWYQENATEDDITSTPSFIIDGEKYSNMTYADFSEILDEKLASAE</sequence>
<dbReference type="Pfam" id="PF13462">
    <property type="entry name" value="Thioredoxin_4"/>
    <property type="match status" value="1"/>
</dbReference>
<reference evidence="3 4" key="1">
    <citation type="submission" date="2017-03" db="EMBL/GenBank/DDBJ databases">
        <authorList>
            <person name="Afonso C.L."/>
            <person name="Miller P.J."/>
            <person name="Scott M.A."/>
            <person name="Spackman E."/>
            <person name="Goraichik I."/>
            <person name="Dimitrov K.M."/>
            <person name="Suarez D.L."/>
            <person name="Swayne D.E."/>
        </authorList>
    </citation>
    <scope>NUCLEOTIDE SEQUENCE [LARGE SCALE GENOMIC DNA]</scope>
    <source>
        <strain evidence="3 4">CECT 8625</strain>
    </source>
</reference>
<accession>A0A1X6ZSG0</accession>
<feature type="domain" description="Thioredoxin" evidence="2">
    <location>
        <begin position="31"/>
        <end position="189"/>
    </location>
</feature>
<name>A0A1X6ZSG0_9RHOB</name>
<dbReference type="EMBL" id="FWFK01000005">
    <property type="protein sequence ID" value="SLN60406.1"/>
    <property type="molecule type" value="Genomic_DNA"/>
</dbReference>
<dbReference type="AlphaFoldDB" id="A0A1X6ZSG0"/>
<evidence type="ECO:0000259" key="2">
    <source>
        <dbReference type="PROSITE" id="PS51352"/>
    </source>
</evidence>
<evidence type="ECO:0000313" key="4">
    <source>
        <dbReference type="Proteomes" id="UP000193570"/>
    </source>
</evidence>
<gene>
    <name evidence="3" type="primary">bdbD_2</name>
    <name evidence="3" type="ORF">ROJ8625_03065</name>
</gene>
<dbReference type="Gene3D" id="3.40.30.10">
    <property type="entry name" value="Glutaredoxin"/>
    <property type="match status" value="1"/>
</dbReference>
<evidence type="ECO:0000256" key="1">
    <source>
        <dbReference type="ARBA" id="ARBA00003565"/>
    </source>
</evidence>
<organism evidence="3 4">
    <name type="scientific">Roseivivax jejudonensis</name>
    <dbReference type="NCBI Taxonomy" id="1529041"/>
    <lineage>
        <taxon>Bacteria</taxon>
        <taxon>Pseudomonadati</taxon>
        <taxon>Pseudomonadota</taxon>
        <taxon>Alphaproteobacteria</taxon>
        <taxon>Rhodobacterales</taxon>
        <taxon>Roseobacteraceae</taxon>
        <taxon>Roseivivax</taxon>
    </lineage>
</organism>
<dbReference type="InterPro" id="IPR012336">
    <property type="entry name" value="Thioredoxin-like_fold"/>
</dbReference>
<dbReference type="OrthoDB" id="8478320at2"/>
<keyword evidence="4" id="KW-1185">Reference proteome</keyword>
<dbReference type="RefSeq" id="WP_085792723.1">
    <property type="nucleotide sequence ID" value="NZ_FWFK01000005.1"/>
</dbReference>
<protein>
    <submittedName>
        <fullName evidence="3">Disulfide bond formation protein D</fullName>
    </submittedName>
</protein>
<comment type="function">
    <text evidence="1">May be required for disulfide bond formation in some proteins.</text>
</comment>
<dbReference type="SUPFAM" id="SSF52833">
    <property type="entry name" value="Thioredoxin-like"/>
    <property type="match status" value="1"/>
</dbReference>
<dbReference type="InterPro" id="IPR036249">
    <property type="entry name" value="Thioredoxin-like_sf"/>
</dbReference>
<proteinExistence type="predicted"/>